<dbReference type="UniPathway" id="UPA00140">
    <property type="reaction ID" value="UER00205"/>
</dbReference>
<dbReference type="EC" id="2.7.1.25" evidence="5 14"/>
<gene>
    <name evidence="14 17" type="primary">cysC</name>
    <name evidence="17" type="ORF">D9V69_02110</name>
</gene>
<evidence type="ECO:0000256" key="11">
    <source>
        <dbReference type="ARBA" id="ARBA00029724"/>
    </source>
</evidence>
<dbReference type="EMBL" id="CP034873">
    <property type="protein sequence ID" value="QCI21710.1"/>
    <property type="molecule type" value="Genomic_DNA"/>
</dbReference>
<accession>A0A4D6Y714</accession>
<dbReference type="CDD" id="cd02027">
    <property type="entry name" value="APSK"/>
    <property type="match status" value="1"/>
</dbReference>
<keyword evidence="10 14" id="KW-0067">ATP-binding</keyword>
<evidence type="ECO:0000256" key="3">
    <source>
        <dbReference type="ARBA" id="ARBA00004806"/>
    </source>
</evidence>
<dbReference type="InterPro" id="IPR027417">
    <property type="entry name" value="P-loop_NTPase"/>
</dbReference>
<evidence type="ECO:0000256" key="4">
    <source>
        <dbReference type="ARBA" id="ARBA00007008"/>
    </source>
</evidence>
<evidence type="ECO:0000256" key="15">
    <source>
        <dbReference type="RuleBase" id="RU004347"/>
    </source>
</evidence>
<evidence type="ECO:0000256" key="14">
    <source>
        <dbReference type="HAMAP-Rule" id="MF_00065"/>
    </source>
</evidence>
<evidence type="ECO:0000256" key="10">
    <source>
        <dbReference type="ARBA" id="ARBA00022840"/>
    </source>
</evidence>
<dbReference type="AlphaFoldDB" id="A0A4D6Y714"/>
<protein>
    <recommendedName>
        <fullName evidence="6 14">Adenylyl-sulfate kinase</fullName>
        <ecNumber evidence="5 14">2.7.1.25</ecNumber>
    </recommendedName>
    <alternativeName>
        <fullName evidence="12 14">APS kinase</fullName>
    </alternativeName>
    <alternativeName>
        <fullName evidence="13 14">ATP adenosine-5'-phosphosulfate 3'-phosphotransferase</fullName>
    </alternativeName>
    <alternativeName>
        <fullName evidence="11 14">Adenosine-5'-phosphosulfate kinase</fullName>
    </alternativeName>
</protein>
<sequence length="207" mass="23443">MHDNFRNNIIWQKNTITRIKRENKNGHKSILVWLTGLSGSGKSSIANVVEAMLFKHGVNTYLLDGDNIRLGLCSDLSFSLVDRQENIRRLGEVSKIMLDSGILVLASVISPYKCHRQLIFDIVGKNNCFEVFVDTPISICRKRDSKGLYKKADSGEIRDFTGVQSIYETPEAPDLILDGTLPLKKNAEKIIKKLYNKNIIPKFKSME</sequence>
<dbReference type="GO" id="GO:0000103">
    <property type="term" value="P:sulfate assimilation"/>
    <property type="evidence" value="ECO:0007669"/>
    <property type="project" value="UniProtKB-UniRule"/>
</dbReference>
<dbReference type="SUPFAM" id="SSF52540">
    <property type="entry name" value="P-loop containing nucleoside triphosphate hydrolases"/>
    <property type="match status" value="1"/>
</dbReference>
<reference evidence="17 18" key="1">
    <citation type="submission" date="2018-12" db="EMBL/GenBank/DDBJ databases">
        <authorList>
            <person name="Chong R.A."/>
        </authorList>
    </citation>
    <scope>NUCLEOTIDE SEQUENCE [LARGE SCALE GENOMIC DNA]</scope>
    <source>
        <strain evidence="17 18">Hta</strain>
    </source>
</reference>
<organism evidence="17 18">
    <name type="scientific">Buchnera aphidicola</name>
    <name type="common">Hyadaphis tataricae</name>
    <dbReference type="NCBI Taxonomy" id="1241859"/>
    <lineage>
        <taxon>Bacteria</taxon>
        <taxon>Pseudomonadati</taxon>
        <taxon>Pseudomonadota</taxon>
        <taxon>Gammaproteobacteria</taxon>
        <taxon>Enterobacterales</taxon>
        <taxon>Erwiniaceae</taxon>
        <taxon>Buchnera</taxon>
    </lineage>
</organism>
<comment type="pathway">
    <text evidence="3 14 15">Sulfur metabolism; hydrogen sulfide biosynthesis; sulfite from sulfate: step 2/3.</text>
</comment>
<comment type="similarity">
    <text evidence="4 14 15">Belongs to the APS kinase family.</text>
</comment>
<comment type="function">
    <text evidence="2 14 15">Catalyzes the synthesis of activated sulfate.</text>
</comment>
<dbReference type="InterPro" id="IPR059117">
    <property type="entry name" value="APS_kinase_dom"/>
</dbReference>
<keyword evidence="9 14" id="KW-0418">Kinase</keyword>
<dbReference type="Gene3D" id="3.40.50.300">
    <property type="entry name" value="P-loop containing nucleotide triphosphate hydrolases"/>
    <property type="match status" value="1"/>
</dbReference>
<dbReference type="NCBIfam" id="NF003013">
    <property type="entry name" value="PRK03846.1"/>
    <property type="match status" value="1"/>
</dbReference>
<dbReference type="PANTHER" id="PTHR11055">
    <property type="entry name" value="BIFUNCTIONAL 3'-PHOSPHOADENOSINE 5'-PHOSPHOSULFATE SYNTHASE"/>
    <property type="match status" value="1"/>
</dbReference>
<comment type="catalytic activity">
    <reaction evidence="1 14 15">
        <text>adenosine 5'-phosphosulfate + ATP = 3'-phosphoadenylyl sulfate + ADP + H(+)</text>
        <dbReference type="Rhea" id="RHEA:24152"/>
        <dbReference type="ChEBI" id="CHEBI:15378"/>
        <dbReference type="ChEBI" id="CHEBI:30616"/>
        <dbReference type="ChEBI" id="CHEBI:58243"/>
        <dbReference type="ChEBI" id="CHEBI:58339"/>
        <dbReference type="ChEBI" id="CHEBI:456216"/>
        <dbReference type="EC" id="2.7.1.25"/>
    </reaction>
</comment>
<dbReference type="InterPro" id="IPR002891">
    <property type="entry name" value="APS"/>
</dbReference>
<dbReference type="OrthoDB" id="9804504at2"/>
<keyword evidence="8 14" id="KW-0547">Nucleotide-binding</keyword>
<reference evidence="17 18" key="2">
    <citation type="submission" date="2019-05" db="EMBL/GenBank/DDBJ databases">
        <title>Genome evolution of the obligate endosymbiont Buchnera aphidicola.</title>
        <authorList>
            <person name="Moran N.A."/>
        </authorList>
    </citation>
    <scope>NUCLEOTIDE SEQUENCE [LARGE SCALE GENOMIC DNA]</scope>
    <source>
        <strain evidence="17 18">Hta</strain>
    </source>
</reference>
<dbReference type="NCBIfam" id="TIGR00455">
    <property type="entry name" value="apsK"/>
    <property type="match status" value="1"/>
</dbReference>
<evidence type="ECO:0000256" key="5">
    <source>
        <dbReference type="ARBA" id="ARBA00012121"/>
    </source>
</evidence>
<dbReference type="GO" id="GO:0070814">
    <property type="term" value="P:hydrogen sulfide biosynthetic process"/>
    <property type="evidence" value="ECO:0007669"/>
    <property type="project" value="UniProtKB-UniRule"/>
</dbReference>
<dbReference type="RefSeq" id="WP_158356680.1">
    <property type="nucleotide sequence ID" value="NZ_CP034873.1"/>
</dbReference>
<keyword evidence="7 14" id="KW-0808">Transferase</keyword>
<dbReference type="PANTHER" id="PTHR11055:SF63">
    <property type="entry name" value="ADENYLYL-SULFATE KINASE 1, CHLOROPLASTIC"/>
    <property type="match status" value="1"/>
</dbReference>
<evidence type="ECO:0000256" key="7">
    <source>
        <dbReference type="ARBA" id="ARBA00022679"/>
    </source>
</evidence>
<dbReference type="HAMAP" id="MF_00065">
    <property type="entry name" value="Adenylyl_sulf_kinase"/>
    <property type="match status" value="1"/>
</dbReference>
<evidence type="ECO:0000313" key="17">
    <source>
        <dbReference type="EMBL" id="QCI21710.1"/>
    </source>
</evidence>
<evidence type="ECO:0000256" key="13">
    <source>
        <dbReference type="ARBA" id="ARBA00031464"/>
    </source>
</evidence>
<evidence type="ECO:0000256" key="12">
    <source>
        <dbReference type="ARBA" id="ARBA00031393"/>
    </source>
</evidence>
<evidence type="ECO:0000313" key="18">
    <source>
        <dbReference type="Proteomes" id="UP000298773"/>
    </source>
</evidence>
<evidence type="ECO:0000259" key="16">
    <source>
        <dbReference type="Pfam" id="PF01583"/>
    </source>
</evidence>
<evidence type="ECO:0000256" key="6">
    <source>
        <dbReference type="ARBA" id="ARBA00018163"/>
    </source>
</evidence>
<evidence type="ECO:0000256" key="9">
    <source>
        <dbReference type="ARBA" id="ARBA00022777"/>
    </source>
</evidence>
<dbReference type="GO" id="GO:0004020">
    <property type="term" value="F:adenylylsulfate kinase activity"/>
    <property type="evidence" value="ECO:0007669"/>
    <property type="project" value="UniProtKB-UniRule"/>
</dbReference>
<dbReference type="Proteomes" id="UP000298773">
    <property type="component" value="Chromosome"/>
</dbReference>
<name>A0A4D6Y714_9GAMM</name>
<dbReference type="GO" id="GO:0005524">
    <property type="term" value="F:ATP binding"/>
    <property type="evidence" value="ECO:0007669"/>
    <property type="project" value="UniProtKB-UniRule"/>
</dbReference>
<feature type="active site" description="Phosphoserine intermediate" evidence="14">
    <location>
        <position position="110"/>
    </location>
</feature>
<keyword evidence="14" id="KW-0597">Phosphoprotein</keyword>
<feature type="binding site" evidence="14">
    <location>
        <begin position="36"/>
        <end position="43"/>
    </location>
    <ligand>
        <name>ATP</name>
        <dbReference type="ChEBI" id="CHEBI:30616"/>
    </ligand>
</feature>
<evidence type="ECO:0000256" key="8">
    <source>
        <dbReference type="ARBA" id="ARBA00022741"/>
    </source>
</evidence>
<feature type="domain" description="APS kinase" evidence="16">
    <location>
        <begin position="29"/>
        <end position="178"/>
    </location>
</feature>
<dbReference type="Pfam" id="PF01583">
    <property type="entry name" value="APS_kinase"/>
    <property type="match status" value="1"/>
</dbReference>
<evidence type="ECO:0000256" key="2">
    <source>
        <dbReference type="ARBA" id="ARBA00002632"/>
    </source>
</evidence>
<proteinExistence type="inferred from homology"/>
<evidence type="ECO:0000256" key="1">
    <source>
        <dbReference type="ARBA" id="ARBA00001823"/>
    </source>
</evidence>